<organism evidence="1 2">
    <name type="scientific">Compostibacillus humi</name>
    <dbReference type="NCBI Taxonomy" id="1245525"/>
    <lineage>
        <taxon>Bacteria</taxon>
        <taxon>Bacillati</taxon>
        <taxon>Bacillota</taxon>
        <taxon>Bacilli</taxon>
        <taxon>Bacillales</taxon>
        <taxon>Bacillaceae</taxon>
        <taxon>Compostibacillus</taxon>
    </lineage>
</organism>
<keyword evidence="2" id="KW-1185">Reference proteome</keyword>
<evidence type="ECO:0000313" key="2">
    <source>
        <dbReference type="Proteomes" id="UP000602050"/>
    </source>
</evidence>
<accession>A0A8J2TT73</accession>
<reference evidence="1" key="1">
    <citation type="journal article" date="2014" name="Int. J. Syst. Evol. Microbiol.">
        <title>Complete genome sequence of Corynebacterium casei LMG S-19264T (=DSM 44701T), isolated from a smear-ripened cheese.</title>
        <authorList>
            <consortium name="US DOE Joint Genome Institute (JGI-PGF)"/>
            <person name="Walter F."/>
            <person name="Albersmeier A."/>
            <person name="Kalinowski J."/>
            <person name="Ruckert C."/>
        </authorList>
    </citation>
    <scope>NUCLEOTIDE SEQUENCE</scope>
    <source>
        <strain evidence="1">CGMCC 1.12360</strain>
    </source>
</reference>
<dbReference type="EMBL" id="BMEV01000081">
    <property type="protein sequence ID" value="GFZ88573.1"/>
    <property type="molecule type" value="Genomic_DNA"/>
</dbReference>
<reference evidence="1" key="2">
    <citation type="submission" date="2020-09" db="EMBL/GenBank/DDBJ databases">
        <authorList>
            <person name="Sun Q."/>
            <person name="Zhou Y."/>
        </authorList>
    </citation>
    <scope>NUCLEOTIDE SEQUENCE</scope>
    <source>
        <strain evidence="1">CGMCC 1.12360</strain>
    </source>
</reference>
<proteinExistence type="predicted"/>
<dbReference type="Proteomes" id="UP000602050">
    <property type="component" value="Unassembled WGS sequence"/>
</dbReference>
<sequence length="82" mass="9285">MIFLGIYGKQLGVIGRRENSPYNNCVMNVHSFMFDIRPKPTDIVHIAYQSSLPNGKIGVTFQNGTEDFISSDNPKYMEISLK</sequence>
<comment type="caution">
    <text evidence="1">The sequence shown here is derived from an EMBL/GenBank/DDBJ whole genome shotgun (WGS) entry which is preliminary data.</text>
</comment>
<name>A0A8J2TT73_9BACI</name>
<evidence type="ECO:0000313" key="1">
    <source>
        <dbReference type="EMBL" id="GFZ88573.1"/>
    </source>
</evidence>
<dbReference type="AlphaFoldDB" id="A0A8J2TT73"/>
<gene>
    <name evidence="1" type="ORF">GCM10010978_30180</name>
</gene>
<protein>
    <submittedName>
        <fullName evidence="1">Uncharacterized protein</fullName>
    </submittedName>
</protein>